<keyword evidence="2" id="KW-1185">Reference proteome</keyword>
<reference evidence="1 2" key="1">
    <citation type="journal article" date="2007" name="Virology">
        <title>Sequence and annotation of the 369-kb NY-2A and the 345-kb AR158 viruses that infect Chlorella NC64A.</title>
        <authorList>
            <person name="Fitzgerald L.A."/>
            <person name="Graves M.V."/>
            <person name="Li X."/>
            <person name="Feldblyum T."/>
            <person name="Nierman W.C."/>
            <person name="Van Etten J.L."/>
        </authorList>
    </citation>
    <scope>NUCLEOTIDE SEQUENCE [LARGE SCALE GENOMIC DNA]</scope>
    <source>
        <strain evidence="1 2">NY-2A</strain>
    </source>
</reference>
<protein>
    <submittedName>
        <fullName evidence="1">Uncharacterized protein b739R</fullName>
    </submittedName>
</protein>
<proteinExistence type="predicted"/>
<name>A7IXR4_PBCVN</name>
<dbReference type="KEGG" id="vg:5659419"/>
<organism evidence="1 2">
    <name type="scientific">Paramecium bursaria Chlorella virus NY2A</name>
    <name type="common">PBCV-NY2A</name>
    <dbReference type="NCBI Taxonomy" id="46021"/>
    <lineage>
        <taxon>Viruses</taxon>
        <taxon>Varidnaviria</taxon>
        <taxon>Bamfordvirae</taxon>
        <taxon>Nucleocytoviricota</taxon>
        <taxon>Megaviricetes</taxon>
        <taxon>Algavirales</taxon>
        <taxon>Phycodnaviridae</taxon>
        <taxon>Chlorovirus</taxon>
        <taxon>Chlorovirus americanus</taxon>
    </lineage>
</organism>
<dbReference type="RefSeq" id="YP_001497935.1">
    <property type="nucleotide sequence ID" value="NC_009898.1"/>
</dbReference>
<accession>A7IXR4</accession>
<gene>
    <name evidence="1" type="primary">b739R</name>
    <name evidence="1" type="ORF">NY2A_b739R</name>
</gene>
<dbReference type="OrthoDB" id="39674at10239"/>
<organismHost>
    <name type="scientific">Chlorella</name>
    <dbReference type="NCBI Taxonomy" id="3071"/>
</organismHost>
<sequence length="93" mass="10972">MKHVLDRYHLMDPIAENDCFLDRIILNFSFQHIQFCVISFPAFVVAFHEQQLRIRDTLSHPHELLEKLHAPFSVSIGIVRLQKQTTIFDELVI</sequence>
<dbReference type="EMBL" id="DQ491002">
    <property type="protein sequence ID" value="ABT15138.1"/>
    <property type="molecule type" value="Genomic_DNA"/>
</dbReference>
<evidence type="ECO:0000313" key="1">
    <source>
        <dbReference type="EMBL" id="ABT15138.1"/>
    </source>
</evidence>
<dbReference type="GeneID" id="5659419"/>
<dbReference type="Proteomes" id="UP000202419">
    <property type="component" value="Segment"/>
</dbReference>
<evidence type="ECO:0000313" key="2">
    <source>
        <dbReference type="Proteomes" id="UP000202419"/>
    </source>
</evidence>